<evidence type="ECO:0000313" key="6">
    <source>
        <dbReference type="Proteomes" id="UP000643672"/>
    </source>
</evidence>
<evidence type="ECO:0000313" key="5">
    <source>
        <dbReference type="Proteomes" id="UP000182798"/>
    </source>
</evidence>
<dbReference type="EC" id="3.1.1.85" evidence="3"/>
<dbReference type="InterPro" id="IPR050266">
    <property type="entry name" value="AB_hydrolase_sf"/>
</dbReference>
<feature type="domain" description="AB hydrolase-1" evidence="2">
    <location>
        <begin position="13"/>
        <end position="236"/>
    </location>
</feature>
<proteinExistence type="predicted"/>
<evidence type="ECO:0000313" key="4">
    <source>
        <dbReference type="EMBL" id="OIR25124.1"/>
    </source>
</evidence>
<dbReference type="EMBL" id="MIQH01000399">
    <property type="protein sequence ID" value="OIR25124.1"/>
    <property type="molecule type" value="Genomic_DNA"/>
</dbReference>
<dbReference type="PANTHER" id="PTHR43798">
    <property type="entry name" value="MONOACYLGLYCEROL LIPASE"/>
    <property type="match status" value="1"/>
</dbReference>
<comment type="caution">
    <text evidence="4">The sequence shown here is derived from an EMBL/GenBank/DDBJ whole genome shotgun (WGS) entry which is preliminary data.</text>
</comment>
<reference evidence="5" key="1">
    <citation type="submission" date="2016-09" db="EMBL/GenBank/DDBJ databases">
        <title>Genome Sequence of Bathymodiolus thermophilus sulfur-oxidizing gill endosymbiont.</title>
        <authorList>
            <person name="Ponnudurai R."/>
            <person name="Kleiner M."/>
            <person name="Sayavedra L."/>
            <person name="Thuermer A."/>
            <person name="Felbeck H."/>
            <person name="Schlueter R."/>
            <person name="Schweder T."/>
            <person name="Markert S."/>
        </authorList>
    </citation>
    <scope>NUCLEOTIDE SEQUENCE [LARGE SCALE GENOMIC DNA]</scope>
    <source>
        <strain evidence="5">BAT/CrabSpa'14</strain>
    </source>
</reference>
<dbReference type="GO" id="GO:0090499">
    <property type="term" value="F:pimelyl-[acyl-carrier protein] methyl ester esterase activity"/>
    <property type="evidence" value="ECO:0007669"/>
    <property type="project" value="UniProtKB-EC"/>
</dbReference>
<reference evidence="3 6" key="3">
    <citation type="submission" date="2020-05" db="EMBL/GenBank/DDBJ databases">
        <authorList>
            <person name="Petersen J."/>
            <person name="Sayavedra L."/>
        </authorList>
    </citation>
    <scope>NUCLEOTIDE SEQUENCE [LARGE SCALE GENOMIC DNA]</scope>
    <source>
        <strain evidence="3">B thermophilus SOXS</strain>
    </source>
</reference>
<keyword evidence="1 4" id="KW-0378">Hydrolase</keyword>
<dbReference type="AlphaFoldDB" id="A0A1J5TY31"/>
<accession>A0A1J5TY31</accession>
<sequence>MLYSHTVGQGQALVLLHGWGFNAELFNALIAQYKNQYCITVIDLPGHGRSDEVKGGIKEWCTEIIKILPNNPILLGWSLGGLLAIHIANKIKISALILVAATPKFVQTDDWVYGIDANNFHQFSDALTLNLSKGLKRFVSLQTNDKAQLKILNQSIDALPASAKALNQGLEILLNSDFRPQFKQLKIPVQIILGHRDTLVPANIAHWYERLTTSNPSVKVLVTILDAGHLPFLHPDFKLRII</sequence>
<dbReference type="SUPFAM" id="SSF53474">
    <property type="entry name" value="alpha/beta-Hydrolases"/>
    <property type="match status" value="1"/>
</dbReference>
<dbReference type="RefSeq" id="WP_071563831.1">
    <property type="nucleotide sequence ID" value="NZ_MIQH01000399.1"/>
</dbReference>
<dbReference type="GO" id="GO:0016020">
    <property type="term" value="C:membrane"/>
    <property type="evidence" value="ECO:0007669"/>
    <property type="project" value="TreeGrafter"/>
</dbReference>
<gene>
    <name evidence="4" type="ORF">BGC33_12745</name>
    <name evidence="3" type="ORF">THERMOS_1932</name>
</gene>
<dbReference type="PANTHER" id="PTHR43798:SF31">
    <property type="entry name" value="AB HYDROLASE SUPERFAMILY PROTEIN YCLE"/>
    <property type="match status" value="1"/>
</dbReference>
<evidence type="ECO:0000313" key="3">
    <source>
        <dbReference type="EMBL" id="CAB5504290.1"/>
    </source>
</evidence>
<dbReference type="InterPro" id="IPR029058">
    <property type="entry name" value="AB_hydrolase_fold"/>
</dbReference>
<evidence type="ECO:0000259" key="2">
    <source>
        <dbReference type="Pfam" id="PF12697"/>
    </source>
</evidence>
<dbReference type="OrthoDB" id="9780744at2"/>
<name>A0A1J5TY31_9GAMM</name>
<evidence type="ECO:0000256" key="1">
    <source>
        <dbReference type="ARBA" id="ARBA00022801"/>
    </source>
</evidence>
<dbReference type="Proteomes" id="UP000182798">
    <property type="component" value="Unassembled WGS sequence"/>
</dbReference>
<dbReference type="Gene3D" id="3.40.50.1820">
    <property type="entry name" value="alpha/beta hydrolase"/>
    <property type="match status" value="1"/>
</dbReference>
<organism evidence="4 5">
    <name type="scientific">Bathymodiolus thermophilus thioautotrophic gill symbiont</name>
    <dbReference type="NCBI Taxonomy" id="2360"/>
    <lineage>
        <taxon>Bacteria</taxon>
        <taxon>Pseudomonadati</taxon>
        <taxon>Pseudomonadota</taxon>
        <taxon>Gammaproteobacteria</taxon>
        <taxon>sulfur-oxidizing symbionts</taxon>
    </lineage>
</organism>
<protein>
    <submittedName>
        <fullName evidence="4">Alpha/beta hydrolase</fullName>
    </submittedName>
    <submittedName>
        <fullName evidence="3">Pimeloyl-[acyl-carrier protein] methyl ester esterase BioH (EC)</fullName>
        <ecNumber evidence="3">3.1.1.85</ecNumber>
    </submittedName>
</protein>
<dbReference type="Proteomes" id="UP000643672">
    <property type="component" value="Unassembled WGS sequence"/>
</dbReference>
<reference evidence="4" key="2">
    <citation type="journal article" date="2017" name="Stand. Genomic Sci.">
        <title>Genome sequence of the sulfur-oxidizing Bathymodiolus thermophilus gill endosymbiont.</title>
        <authorList>
            <person name="Ponnudurai R."/>
            <person name="Sayavedra L."/>
            <person name="Kleiner M."/>
            <person name="Heiden S.E."/>
            <person name="Thurmer A."/>
            <person name="Felbeck H."/>
            <person name="Schluter R."/>
            <person name="Sievert S.M."/>
            <person name="Daniel R."/>
            <person name="Schweder T."/>
            <person name="Markert S."/>
        </authorList>
    </citation>
    <scope>NUCLEOTIDE SEQUENCE</scope>
    <source>
        <strain evidence="4">BAT/CrabSpa'14</strain>
    </source>
</reference>
<dbReference type="InterPro" id="IPR000073">
    <property type="entry name" value="AB_hydrolase_1"/>
</dbReference>
<keyword evidence="6" id="KW-1185">Reference proteome</keyword>
<dbReference type="Pfam" id="PF12697">
    <property type="entry name" value="Abhydrolase_6"/>
    <property type="match status" value="1"/>
</dbReference>
<dbReference type="EMBL" id="CAESAQ020000078">
    <property type="protein sequence ID" value="CAB5504290.1"/>
    <property type="molecule type" value="Genomic_DNA"/>
</dbReference>